<feature type="transmembrane region" description="Helical" evidence="7">
    <location>
        <begin position="306"/>
        <end position="323"/>
    </location>
</feature>
<evidence type="ECO:0000313" key="9">
    <source>
        <dbReference type="EMBL" id="AXH98045.1"/>
    </source>
</evidence>
<dbReference type="KEGG" id="orn:DV701_10485"/>
<evidence type="ECO:0000259" key="8">
    <source>
        <dbReference type="Pfam" id="PF00892"/>
    </source>
</evidence>
<sequence>MRTERARGEHVRGEHVRGDGARAGRTPRALLAVGLVIAILSALTFGSSGAVGKSILQAGWTPAAAVTVRILIGALALAGPAAWSLRGRWHLLARRATWVQLGLFGVLAVAGCQLFYFFAVTELSVGVALMLEYLGPILVVVWLWLVHGYRPRRLTLIGTGLAVVGLLLVLDVLGNAQVSMTGVVWGLLAAVGLAAFFVLGADTSNGLPPVAFAALGMAVGGAVLGVAGLVGLVPFAMSTADATVAGMLVPWWLPVAWLGLVAAAVAYGTGLVASRALGAKLASFVGLSEVLFAVLWAWLLLGEMPAAVQLLGGALIVAGVVAVKADDVSAVPLDLEVEPLPVGLREDAEPGSAD</sequence>
<dbReference type="InterPro" id="IPR037185">
    <property type="entry name" value="EmrE-like"/>
</dbReference>
<keyword evidence="3 7" id="KW-0812">Transmembrane</keyword>
<feature type="transmembrane region" description="Helical" evidence="7">
    <location>
        <begin position="125"/>
        <end position="146"/>
    </location>
</feature>
<feature type="transmembrane region" description="Helical" evidence="7">
    <location>
        <begin position="29"/>
        <end position="51"/>
    </location>
</feature>
<dbReference type="GO" id="GO:0016020">
    <property type="term" value="C:membrane"/>
    <property type="evidence" value="ECO:0007669"/>
    <property type="project" value="UniProtKB-SubCell"/>
</dbReference>
<evidence type="ECO:0000256" key="2">
    <source>
        <dbReference type="ARBA" id="ARBA00007362"/>
    </source>
</evidence>
<evidence type="ECO:0000256" key="7">
    <source>
        <dbReference type="SAM" id="Phobius"/>
    </source>
</evidence>
<feature type="transmembrane region" description="Helical" evidence="7">
    <location>
        <begin position="212"/>
        <end position="237"/>
    </location>
</feature>
<dbReference type="PANTHER" id="PTHR32322:SF2">
    <property type="entry name" value="EAMA DOMAIN-CONTAINING PROTEIN"/>
    <property type="match status" value="1"/>
</dbReference>
<proteinExistence type="inferred from homology"/>
<feature type="transmembrane region" description="Helical" evidence="7">
    <location>
        <begin position="182"/>
        <end position="200"/>
    </location>
</feature>
<feature type="region of interest" description="Disordered" evidence="6">
    <location>
        <begin position="1"/>
        <end position="20"/>
    </location>
</feature>
<feature type="domain" description="EamA" evidence="8">
    <location>
        <begin position="181"/>
        <end position="322"/>
    </location>
</feature>
<evidence type="ECO:0000256" key="6">
    <source>
        <dbReference type="SAM" id="MobiDB-lite"/>
    </source>
</evidence>
<dbReference type="AlphaFoldDB" id="A0A345NSN7"/>
<dbReference type="InterPro" id="IPR050638">
    <property type="entry name" value="AA-Vitamin_Transporters"/>
</dbReference>
<name>A0A345NSN7_9MICO</name>
<reference evidence="9 10" key="1">
    <citation type="submission" date="2018-07" db="EMBL/GenBank/DDBJ databases">
        <title>Complete genome sequencing of Ornithinimicrobium sp. AMA3305.</title>
        <authorList>
            <person name="Bae J.-W."/>
        </authorList>
    </citation>
    <scope>NUCLEOTIDE SEQUENCE [LARGE SCALE GENOMIC DNA]</scope>
    <source>
        <strain evidence="9 10">AMA3305</strain>
    </source>
</reference>
<keyword evidence="5 7" id="KW-0472">Membrane</keyword>
<feature type="transmembrane region" description="Helical" evidence="7">
    <location>
        <begin position="63"/>
        <end position="85"/>
    </location>
</feature>
<comment type="similarity">
    <text evidence="2">Belongs to the EamA transporter family.</text>
</comment>
<dbReference type="SUPFAM" id="SSF103481">
    <property type="entry name" value="Multidrug resistance efflux transporter EmrE"/>
    <property type="match status" value="2"/>
</dbReference>
<feature type="transmembrane region" description="Helical" evidence="7">
    <location>
        <begin position="97"/>
        <end position="119"/>
    </location>
</feature>
<gene>
    <name evidence="9" type="ORF">DV701_10485</name>
</gene>
<feature type="domain" description="EamA" evidence="8">
    <location>
        <begin position="34"/>
        <end position="170"/>
    </location>
</feature>
<evidence type="ECO:0000313" key="10">
    <source>
        <dbReference type="Proteomes" id="UP000253790"/>
    </source>
</evidence>
<feature type="transmembrane region" description="Helical" evidence="7">
    <location>
        <begin position="153"/>
        <end position="170"/>
    </location>
</feature>
<evidence type="ECO:0000256" key="4">
    <source>
        <dbReference type="ARBA" id="ARBA00022989"/>
    </source>
</evidence>
<dbReference type="Proteomes" id="UP000253790">
    <property type="component" value="Chromosome"/>
</dbReference>
<keyword evidence="10" id="KW-1185">Reference proteome</keyword>
<dbReference type="EMBL" id="CP031229">
    <property type="protein sequence ID" value="AXH98045.1"/>
    <property type="molecule type" value="Genomic_DNA"/>
</dbReference>
<evidence type="ECO:0000256" key="3">
    <source>
        <dbReference type="ARBA" id="ARBA00022692"/>
    </source>
</evidence>
<organism evidence="9 10">
    <name type="scientific">Ornithinimicrobium avium</name>
    <dbReference type="NCBI Taxonomy" id="2283195"/>
    <lineage>
        <taxon>Bacteria</taxon>
        <taxon>Bacillati</taxon>
        <taxon>Actinomycetota</taxon>
        <taxon>Actinomycetes</taxon>
        <taxon>Micrococcales</taxon>
        <taxon>Ornithinimicrobiaceae</taxon>
        <taxon>Ornithinimicrobium</taxon>
    </lineage>
</organism>
<evidence type="ECO:0000256" key="5">
    <source>
        <dbReference type="ARBA" id="ARBA00023136"/>
    </source>
</evidence>
<feature type="transmembrane region" description="Helical" evidence="7">
    <location>
        <begin position="281"/>
        <end position="300"/>
    </location>
</feature>
<dbReference type="OrthoDB" id="154915at2"/>
<feature type="transmembrane region" description="Helical" evidence="7">
    <location>
        <begin position="249"/>
        <end position="269"/>
    </location>
</feature>
<accession>A0A345NSN7</accession>
<evidence type="ECO:0000256" key="1">
    <source>
        <dbReference type="ARBA" id="ARBA00004141"/>
    </source>
</evidence>
<dbReference type="InterPro" id="IPR000620">
    <property type="entry name" value="EamA_dom"/>
</dbReference>
<keyword evidence="4 7" id="KW-1133">Transmembrane helix</keyword>
<dbReference type="Pfam" id="PF00892">
    <property type="entry name" value="EamA"/>
    <property type="match status" value="2"/>
</dbReference>
<protein>
    <submittedName>
        <fullName evidence="9">EamA/RhaT family transporter</fullName>
    </submittedName>
</protein>
<comment type="subcellular location">
    <subcellularLocation>
        <location evidence="1">Membrane</location>
        <topology evidence="1">Multi-pass membrane protein</topology>
    </subcellularLocation>
</comment>
<dbReference type="PANTHER" id="PTHR32322">
    <property type="entry name" value="INNER MEMBRANE TRANSPORTER"/>
    <property type="match status" value="1"/>
</dbReference>